<dbReference type="EC" id="2.4.-.-" evidence="2"/>
<keyword evidence="2" id="KW-0328">Glycosyltransferase</keyword>
<reference evidence="2" key="1">
    <citation type="submission" date="2021-02" db="EMBL/GenBank/DDBJ databases">
        <title>Infant gut strain persistence is associated with maternal origin, phylogeny, and functional potential including surface adhesion and iron acquisition.</title>
        <authorList>
            <person name="Lou Y.C."/>
        </authorList>
    </citation>
    <scope>NUCLEOTIDE SEQUENCE</scope>
    <source>
        <strain evidence="2">L3_108_000G1_dasL3_108_000G1_metabat.metabat.11</strain>
    </source>
</reference>
<dbReference type="Proteomes" id="UP000751224">
    <property type="component" value="Unassembled WGS sequence"/>
</dbReference>
<organism evidence="2 3">
    <name type="scientific">Thomasclavelia spiroformis</name>
    <dbReference type="NCBI Taxonomy" id="29348"/>
    <lineage>
        <taxon>Bacteria</taxon>
        <taxon>Bacillati</taxon>
        <taxon>Bacillota</taxon>
        <taxon>Erysipelotrichia</taxon>
        <taxon>Erysipelotrichales</taxon>
        <taxon>Coprobacillaceae</taxon>
        <taxon>Thomasclavelia</taxon>
    </lineage>
</organism>
<comment type="caution">
    <text evidence="2">The sequence shown here is derived from an EMBL/GenBank/DDBJ whole genome shotgun (WGS) entry which is preliminary data.</text>
</comment>
<keyword evidence="2" id="KW-0808">Transferase</keyword>
<gene>
    <name evidence="2" type="ORF">KHX14_02035</name>
</gene>
<evidence type="ECO:0000313" key="2">
    <source>
        <dbReference type="EMBL" id="MBS5587585.1"/>
    </source>
</evidence>
<dbReference type="RefSeq" id="WP_297670196.1">
    <property type="nucleotide sequence ID" value="NZ_JAGZCC010000007.1"/>
</dbReference>
<dbReference type="GO" id="GO:0016757">
    <property type="term" value="F:glycosyltransferase activity"/>
    <property type="evidence" value="ECO:0007669"/>
    <property type="project" value="UniProtKB-KW"/>
</dbReference>
<name>A0A943ENE6_9FIRM</name>
<dbReference type="InterPro" id="IPR001296">
    <property type="entry name" value="Glyco_trans_1"/>
</dbReference>
<dbReference type="PANTHER" id="PTHR12526">
    <property type="entry name" value="GLYCOSYLTRANSFERASE"/>
    <property type="match status" value="1"/>
</dbReference>
<evidence type="ECO:0000313" key="3">
    <source>
        <dbReference type="Proteomes" id="UP000751224"/>
    </source>
</evidence>
<evidence type="ECO:0000259" key="1">
    <source>
        <dbReference type="Pfam" id="PF00534"/>
    </source>
</evidence>
<dbReference type="AlphaFoldDB" id="A0A943ENE6"/>
<feature type="domain" description="Glycosyl transferase family 1" evidence="1">
    <location>
        <begin position="180"/>
        <end position="333"/>
    </location>
</feature>
<accession>A0A943ENE6</accession>
<dbReference type="PANTHER" id="PTHR12526:SF630">
    <property type="entry name" value="GLYCOSYLTRANSFERASE"/>
    <property type="match status" value="1"/>
</dbReference>
<dbReference type="SUPFAM" id="SSF53756">
    <property type="entry name" value="UDP-Glycosyltransferase/glycogen phosphorylase"/>
    <property type="match status" value="1"/>
</dbReference>
<sequence>MINVLQVITELGDGGVEMMLTNLYKEIDTSKVKFIFCVQTDKRNKEQLILDLGGKIIQIKSLSQCGIINYIKQIYIICKENDISCVHCHNLLQNIFILFAARLAGVKKRICHSHLTTVHRKKILVFLPIFRFIINILSTDRLACGIEAGKFLYGKKDFTIINNAIDIDMFIRYENYLEVKKINEQYGNNIILHVGRLSKQKNHPYLIEIAKKLKNENIDFKIICCGDGHEKNKIFNLIKQNELEDYVKLLGSINDLIPFYYASKVMLLPSLYEGLPVVSIEMQATGLEGIFSSTIDKTCDLGLDLVHFIDIDLNNVNEWVTTIKNILNYNKKNDKEKIYKTLNDKGYNVKNNAKYLLNIYIGD</sequence>
<dbReference type="Gene3D" id="3.40.50.2000">
    <property type="entry name" value="Glycogen Phosphorylase B"/>
    <property type="match status" value="2"/>
</dbReference>
<dbReference type="Pfam" id="PF00534">
    <property type="entry name" value="Glycos_transf_1"/>
    <property type="match status" value="1"/>
</dbReference>
<protein>
    <submittedName>
        <fullName evidence="2">Glycosyltransferase</fullName>
        <ecNumber evidence="2">2.4.-.-</ecNumber>
    </submittedName>
</protein>
<proteinExistence type="predicted"/>
<dbReference type="EMBL" id="JAGZCC010000007">
    <property type="protein sequence ID" value="MBS5587585.1"/>
    <property type="molecule type" value="Genomic_DNA"/>
</dbReference>